<name>A0A7I8I786_SPIIN</name>
<dbReference type="PANTHER" id="PTHR34969:SF1">
    <property type="entry name" value="TH1 DOMAIN-CONTAINING PROTEIN"/>
    <property type="match status" value="1"/>
</dbReference>
<gene>
    <name evidence="3" type="ORF">SI7747_01000007</name>
</gene>
<feature type="compositionally biased region" description="Basic and acidic residues" evidence="1">
    <location>
        <begin position="19"/>
        <end position="40"/>
    </location>
</feature>
<dbReference type="PANTHER" id="PTHR34969">
    <property type="entry name" value="OS01G0621700 PROTEIN"/>
    <property type="match status" value="1"/>
</dbReference>
<dbReference type="PROSITE" id="PS51757">
    <property type="entry name" value="TH1"/>
    <property type="match status" value="1"/>
</dbReference>
<protein>
    <recommendedName>
        <fullName evidence="2">TH1 domain-containing protein</fullName>
    </recommendedName>
</protein>
<feature type="domain" description="TH1" evidence="2">
    <location>
        <begin position="56"/>
        <end position="226"/>
    </location>
</feature>
<dbReference type="GO" id="GO:0016459">
    <property type="term" value="C:myosin complex"/>
    <property type="evidence" value="ECO:0007669"/>
    <property type="project" value="InterPro"/>
</dbReference>
<proteinExistence type="predicted"/>
<sequence length="226" mass="25842">MDRRKASTRIRVHAAGAVDVDRDAHGKPAGDESEFNEHRQPSVEIAGDLEPFMGVKMRRLTSIRRECRGDYLDVRSYSYLTKLLSKQGDKKVLFADKVLKFTESGKMKRRILLITDFAIYLVDPETESLKRRIVLSTVGKLCLSELNDNFFAIIVPREYDCLMATTRKTEIVTVLIEATKTMFEYELVVTFSNRFEYHAASDVVKEVHCEEVDGGVRTRILRKGGQ</sequence>
<dbReference type="GO" id="GO:0003774">
    <property type="term" value="F:cytoskeletal motor activity"/>
    <property type="evidence" value="ECO:0007669"/>
    <property type="project" value="InterPro"/>
</dbReference>
<keyword evidence="4" id="KW-1185">Reference proteome</keyword>
<dbReference type="EMBL" id="CACRZD030000001">
    <property type="protein sequence ID" value="CAA6653417.1"/>
    <property type="molecule type" value="Genomic_DNA"/>
</dbReference>
<organism evidence="3">
    <name type="scientific">Spirodela intermedia</name>
    <name type="common">Intermediate duckweed</name>
    <dbReference type="NCBI Taxonomy" id="51605"/>
    <lineage>
        <taxon>Eukaryota</taxon>
        <taxon>Viridiplantae</taxon>
        <taxon>Streptophyta</taxon>
        <taxon>Embryophyta</taxon>
        <taxon>Tracheophyta</taxon>
        <taxon>Spermatophyta</taxon>
        <taxon>Magnoliopsida</taxon>
        <taxon>Liliopsida</taxon>
        <taxon>Araceae</taxon>
        <taxon>Lemnoideae</taxon>
        <taxon>Spirodela</taxon>
    </lineage>
</organism>
<dbReference type="Proteomes" id="UP001189122">
    <property type="component" value="Unassembled WGS sequence"/>
</dbReference>
<accession>A0A7I8I786</accession>
<dbReference type="Pfam" id="PF06017">
    <property type="entry name" value="Myosin_TH1"/>
    <property type="match status" value="1"/>
</dbReference>
<evidence type="ECO:0000259" key="2">
    <source>
        <dbReference type="PROSITE" id="PS51757"/>
    </source>
</evidence>
<evidence type="ECO:0000313" key="4">
    <source>
        <dbReference type="Proteomes" id="UP001189122"/>
    </source>
</evidence>
<feature type="region of interest" description="Disordered" evidence="1">
    <location>
        <begin position="15"/>
        <end position="40"/>
    </location>
</feature>
<dbReference type="EMBL" id="LR743588">
    <property type="protein sequence ID" value="CAA2613602.1"/>
    <property type="molecule type" value="Genomic_DNA"/>
</dbReference>
<reference evidence="3 4" key="1">
    <citation type="submission" date="2019-12" db="EMBL/GenBank/DDBJ databases">
        <authorList>
            <person name="Scholz U."/>
            <person name="Mascher M."/>
            <person name="Fiebig A."/>
        </authorList>
    </citation>
    <scope>NUCLEOTIDE SEQUENCE</scope>
</reference>
<evidence type="ECO:0000313" key="3">
    <source>
        <dbReference type="EMBL" id="CAA2613602.1"/>
    </source>
</evidence>
<dbReference type="AlphaFoldDB" id="A0A7I8I786"/>
<dbReference type="InterPro" id="IPR010926">
    <property type="entry name" value="Myosin_TH1"/>
</dbReference>
<evidence type="ECO:0000256" key="1">
    <source>
        <dbReference type="SAM" id="MobiDB-lite"/>
    </source>
</evidence>